<dbReference type="Pfam" id="PF07661">
    <property type="entry name" value="MORN_2"/>
    <property type="match status" value="5"/>
</dbReference>
<organism evidence="1 2">
    <name type="scientific">Candidatus Fusobacterium pullicola</name>
    <dbReference type="NCBI Taxonomy" id="2838601"/>
    <lineage>
        <taxon>Bacteria</taxon>
        <taxon>Fusobacteriati</taxon>
        <taxon>Fusobacteriota</taxon>
        <taxon>Fusobacteriia</taxon>
        <taxon>Fusobacteriales</taxon>
        <taxon>Fusobacteriaceae</taxon>
        <taxon>Fusobacterium</taxon>
    </lineage>
</organism>
<dbReference type="Proteomes" id="UP000724657">
    <property type="component" value="Unassembled WGS sequence"/>
</dbReference>
<comment type="caution">
    <text evidence="1">The sequence shown here is derived from an EMBL/GenBank/DDBJ whole genome shotgun (WGS) entry which is preliminary data.</text>
</comment>
<protein>
    <submittedName>
        <fullName evidence="1">Toxin-antitoxin system YwqK family antitoxin</fullName>
    </submittedName>
</protein>
<name>A0A9E2KXJ5_9FUSO</name>
<evidence type="ECO:0000313" key="2">
    <source>
        <dbReference type="Proteomes" id="UP000724657"/>
    </source>
</evidence>
<reference evidence="1" key="2">
    <citation type="submission" date="2021-04" db="EMBL/GenBank/DDBJ databases">
        <authorList>
            <person name="Gilroy R."/>
        </authorList>
    </citation>
    <scope>NUCLEOTIDE SEQUENCE</scope>
    <source>
        <strain evidence="1">A6-441</strain>
    </source>
</reference>
<dbReference type="SUPFAM" id="SSF82185">
    <property type="entry name" value="Histone H3 K4-specific methyltransferase SET7/9 N-terminal domain"/>
    <property type="match status" value="2"/>
</dbReference>
<evidence type="ECO:0000313" key="1">
    <source>
        <dbReference type="EMBL" id="MBU3841830.1"/>
    </source>
</evidence>
<reference evidence="1" key="1">
    <citation type="journal article" date="2021" name="PeerJ">
        <title>Extensive microbial diversity within the chicken gut microbiome revealed by metagenomics and culture.</title>
        <authorList>
            <person name="Gilroy R."/>
            <person name="Ravi A."/>
            <person name="Getino M."/>
            <person name="Pursley I."/>
            <person name="Horton D.L."/>
            <person name="Alikhan N.F."/>
            <person name="Baker D."/>
            <person name="Gharbi K."/>
            <person name="Hall N."/>
            <person name="Watson M."/>
            <person name="Adriaenssens E.M."/>
            <person name="Foster-Nyarko E."/>
            <person name="Jarju S."/>
            <person name="Secka A."/>
            <person name="Antonio M."/>
            <person name="Oren A."/>
            <person name="Chaudhuri R.R."/>
            <person name="La Ragione R."/>
            <person name="Hildebrand F."/>
            <person name="Pallen M.J."/>
        </authorList>
    </citation>
    <scope>NUCLEOTIDE SEQUENCE</scope>
    <source>
        <strain evidence="1">A6-441</strain>
    </source>
</reference>
<dbReference type="EMBL" id="JAHLFN010000019">
    <property type="protein sequence ID" value="MBU3841830.1"/>
    <property type="molecule type" value="Genomic_DNA"/>
</dbReference>
<dbReference type="InterPro" id="IPR011652">
    <property type="entry name" value="MORN_2"/>
</dbReference>
<dbReference type="AlphaFoldDB" id="A0A9E2KXJ5"/>
<proteinExistence type="predicted"/>
<dbReference type="Gene3D" id="2.20.110.10">
    <property type="entry name" value="Histone H3 K4-specific methyltransferase SET7/9 N-terminal domain"/>
    <property type="match status" value="3"/>
</dbReference>
<sequence length="302" mass="35076">MLKLFQIKKISILFLILNSFVYAKSFDIAEKIQKDGIVYRKGEEKAFTGAFIGDGIYEEYKDGIKNGKFIGKVTIEKNIYNYEGVYIEGVKNGEWRIRYPDGKIKAILNYNYDLPRGQWTYFYENNQIKGYENFNNGVIYGESIFYQENGNILKRGTYKNGLIDGELVLYRKNHNLDSIVNFSVGNLDGKIEVYSQNNILQLQGSYKNNKRDNLWKLYYNNGDLKMIVSYSHGLKNGRMVIYGKAGEIVQTTIYKDNNEIDNTGQIILKGPAEVEDNIANRYQKLVYSFEYMKYNKALNDLK</sequence>
<gene>
    <name evidence="1" type="ORF">IAA47_02390</name>
</gene>
<accession>A0A9E2KXJ5</accession>